<dbReference type="PROSITE" id="PS00606">
    <property type="entry name" value="KS3_1"/>
    <property type="match status" value="1"/>
</dbReference>
<dbReference type="InterPro" id="IPR000794">
    <property type="entry name" value="Beta-ketoacyl_synthase"/>
</dbReference>
<dbReference type="InterPro" id="IPR014031">
    <property type="entry name" value="Ketoacyl_synth_C"/>
</dbReference>
<dbReference type="InterPro" id="IPR014030">
    <property type="entry name" value="Ketoacyl_synth_N"/>
</dbReference>
<dbReference type="InterPro" id="IPR016039">
    <property type="entry name" value="Thiolase-like"/>
</dbReference>
<dbReference type="AlphaFoldDB" id="A0A6H1U1P4"/>
<gene>
    <name evidence="5" type="ORF">HCG48_17165</name>
</gene>
<dbReference type="InterPro" id="IPR020841">
    <property type="entry name" value="PKS_Beta-ketoAc_synthase_dom"/>
</dbReference>
<dbReference type="PANTHER" id="PTHR11712">
    <property type="entry name" value="POLYKETIDE SYNTHASE-RELATED"/>
    <property type="match status" value="1"/>
</dbReference>
<dbReference type="SUPFAM" id="SSF53901">
    <property type="entry name" value="Thiolase-like"/>
    <property type="match status" value="2"/>
</dbReference>
<dbReference type="Proteomes" id="UP000500857">
    <property type="component" value="Chromosome"/>
</dbReference>
<dbReference type="RefSeq" id="WP_168570240.1">
    <property type="nucleotide sequence ID" value="NZ_CP051167.1"/>
</dbReference>
<keyword evidence="2 3" id="KW-0808">Transferase</keyword>
<accession>A0A6H1U1P4</accession>
<dbReference type="KEGG" id="oxy:HCG48_17165"/>
<evidence type="ECO:0000256" key="2">
    <source>
        <dbReference type="ARBA" id="ARBA00022679"/>
    </source>
</evidence>
<dbReference type="NCBIfam" id="NF004618">
    <property type="entry name" value="PRK05952.1"/>
    <property type="match status" value="1"/>
</dbReference>
<dbReference type="Gene3D" id="3.40.47.10">
    <property type="match status" value="1"/>
</dbReference>
<dbReference type="EMBL" id="CP051167">
    <property type="protein sequence ID" value="QIZ72090.1"/>
    <property type="molecule type" value="Genomic_DNA"/>
</dbReference>
<dbReference type="GO" id="GO:0006633">
    <property type="term" value="P:fatty acid biosynthetic process"/>
    <property type="evidence" value="ECO:0007669"/>
    <property type="project" value="InterPro"/>
</dbReference>
<evidence type="ECO:0000313" key="6">
    <source>
        <dbReference type="Proteomes" id="UP000500857"/>
    </source>
</evidence>
<dbReference type="GO" id="GO:0004315">
    <property type="term" value="F:3-oxoacyl-[acyl-carrier-protein] synthase activity"/>
    <property type="evidence" value="ECO:0007669"/>
    <property type="project" value="InterPro"/>
</dbReference>
<comment type="similarity">
    <text evidence="1 3">Belongs to the thiolase-like superfamily. Beta-ketoacyl-ACP synthases family.</text>
</comment>
<evidence type="ECO:0000313" key="5">
    <source>
        <dbReference type="EMBL" id="QIZ72090.1"/>
    </source>
</evidence>
<dbReference type="SMART" id="SM00825">
    <property type="entry name" value="PKS_KS"/>
    <property type="match status" value="1"/>
</dbReference>
<dbReference type="Pfam" id="PF00109">
    <property type="entry name" value="ketoacyl-synt"/>
    <property type="match status" value="1"/>
</dbReference>
<evidence type="ECO:0000256" key="1">
    <source>
        <dbReference type="ARBA" id="ARBA00008467"/>
    </source>
</evidence>
<dbReference type="PROSITE" id="PS52004">
    <property type="entry name" value="KS3_2"/>
    <property type="match status" value="1"/>
</dbReference>
<feature type="domain" description="Ketosynthase family 3 (KS3)" evidence="4">
    <location>
        <begin position="2"/>
        <end position="380"/>
    </location>
</feature>
<evidence type="ECO:0000259" key="4">
    <source>
        <dbReference type="PROSITE" id="PS52004"/>
    </source>
</evidence>
<protein>
    <submittedName>
        <fullName evidence="5">Beta-ketoacyl-ACP synthase</fullName>
    </submittedName>
</protein>
<dbReference type="Pfam" id="PF02801">
    <property type="entry name" value="Ketoacyl-synt_C"/>
    <property type="match status" value="1"/>
</dbReference>
<dbReference type="PANTHER" id="PTHR11712:SF347">
    <property type="entry name" value="BETA KETOACYL-ACYL CARRIER PROTEIN SYNTHASE"/>
    <property type="match status" value="1"/>
</dbReference>
<reference evidence="5 6" key="1">
    <citation type="submission" date="2020-04" db="EMBL/GenBank/DDBJ databases">
        <authorList>
            <person name="Basu S."/>
            <person name="Maruthanayagam V."/>
            <person name="Chakraborty S."/>
            <person name="Pramanik A."/>
            <person name="Mukherjee J."/>
            <person name="Brink B."/>
        </authorList>
    </citation>
    <scope>NUCLEOTIDE SEQUENCE [LARGE SCALE GENOMIC DNA]</scope>
    <source>
        <strain evidence="5 6">AP17</strain>
    </source>
</reference>
<organism evidence="5 6">
    <name type="scientific">Oxynema aestuarii AP17</name>
    <dbReference type="NCBI Taxonomy" id="2064643"/>
    <lineage>
        <taxon>Bacteria</taxon>
        <taxon>Bacillati</taxon>
        <taxon>Cyanobacteriota</taxon>
        <taxon>Cyanophyceae</taxon>
        <taxon>Oscillatoriophycideae</taxon>
        <taxon>Oscillatoriales</taxon>
        <taxon>Oscillatoriaceae</taxon>
        <taxon>Oxynema</taxon>
        <taxon>Oxynema aestuarii</taxon>
    </lineage>
</organism>
<proteinExistence type="inferred from homology"/>
<dbReference type="CDD" id="cd00834">
    <property type="entry name" value="KAS_I_II"/>
    <property type="match status" value="1"/>
</dbReference>
<evidence type="ECO:0000256" key="3">
    <source>
        <dbReference type="RuleBase" id="RU003694"/>
    </source>
</evidence>
<sequence>MSVRVVVTGIGLVSALGPSLAASWQSLKEGRTAIAPRQPFPELPPYPLAMGDRTPVRWLDLSRQVVAQGIRDAELTLPLPESGVVVGSSRSAQGEWERYARVQQLGKPLDLSPDAWFESLPHAAAIATARQIGACGPVLAPMAACATGIWAISRAVELIRTGRCQRAIAGAVEAPITPLTLTGFSRMGALARHHCAPFDRDRDGLVLGEGAAIFVLESAELAYRRHARIYGEIVSFGLTADAYHGNAPDPEAKGAIAAIDRCLDRARWSPEEIGYIHAHGTSTRLNDATEARMIQQRFAPDLPVSSTKGATGHTLGASGALGTAFCLMALHDGLLPPCVGLRDPEFDLNFVRHPLKRAIDRALCFSFGFGGQNAVLAIAKLT</sequence>
<dbReference type="InterPro" id="IPR018201">
    <property type="entry name" value="Ketoacyl_synth_AS"/>
</dbReference>
<name>A0A6H1U1P4_9CYAN</name>
<keyword evidence="6" id="KW-1185">Reference proteome</keyword>